<keyword evidence="8 12" id="KW-1133">Transmembrane helix</keyword>
<evidence type="ECO:0000256" key="4">
    <source>
        <dbReference type="ARBA" id="ARBA00022553"/>
    </source>
</evidence>
<proteinExistence type="predicted"/>
<dbReference type="AlphaFoldDB" id="A0A370GA74"/>
<dbReference type="PANTHER" id="PTHR45436:SF8">
    <property type="entry name" value="HISTIDINE KINASE"/>
    <property type="match status" value="1"/>
</dbReference>
<dbReference type="SUPFAM" id="SSF55874">
    <property type="entry name" value="ATPase domain of HSP90 chaperone/DNA topoisomerase II/histidine kinase"/>
    <property type="match status" value="1"/>
</dbReference>
<keyword evidence="10 12" id="KW-0472">Membrane</keyword>
<feature type="region of interest" description="Disordered" evidence="11">
    <location>
        <begin position="519"/>
        <end position="551"/>
    </location>
</feature>
<evidence type="ECO:0000313" key="15">
    <source>
        <dbReference type="EMBL" id="RDI40617.1"/>
    </source>
</evidence>
<dbReference type="SMART" id="SM00388">
    <property type="entry name" value="HisKA"/>
    <property type="match status" value="1"/>
</dbReference>
<dbReference type="Proteomes" id="UP000254958">
    <property type="component" value="Unassembled WGS sequence"/>
</dbReference>
<dbReference type="EMBL" id="QQAW01000001">
    <property type="protein sequence ID" value="RDI40617.1"/>
    <property type="molecule type" value="Genomic_DNA"/>
</dbReference>
<comment type="catalytic activity">
    <reaction evidence="1">
        <text>ATP + protein L-histidine = ADP + protein N-phospho-L-histidine.</text>
        <dbReference type="EC" id="2.7.13.3"/>
    </reaction>
</comment>
<keyword evidence="7 15" id="KW-0418">Kinase</keyword>
<keyword evidence="9" id="KW-0902">Two-component regulatory system</keyword>
<dbReference type="PROSITE" id="PS50109">
    <property type="entry name" value="HIS_KIN"/>
    <property type="match status" value="1"/>
</dbReference>
<evidence type="ECO:0000256" key="2">
    <source>
        <dbReference type="ARBA" id="ARBA00004370"/>
    </source>
</evidence>
<evidence type="ECO:0000256" key="1">
    <source>
        <dbReference type="ARBA" id="ARBA00000085"/>
    </source>
</evidence>
<keyword evidence="4" id="KW-0597">Phosphoprotein</keyword>
<comment type="caution">
    <text evidence="15">The sequence shown here is derived from an EMBL/GenBank/DDBJ whole genome shotgun (WGS) entry which is preliminary data.</text>
</comment>
<sequence length="551" mass="60048">MYINAPHRPPPPGEPPHAPDRSGPGPADARGGVARPVMSSTGQTFPGDGERRRRFRLPRSAGLRFSLGYGLLFALSSILFMSFIWWGTIGFLERQVETAINADARALSQRWTEGGLPTLALTIDDRLEQNLDDDAIYLMVDPTGHRLAGNLSEWPAQVVRNDRWYSLEVTRAGMRDTAQIHAFNLPGGFRLLVGRDIRARAVLRRLLTDSLLWAWMMVTLLAISGAALVHSMFRRMIKSVAQTTQAIAHGDLSRRMPLVGNGDELDQVAEAINEMLDRIVRLMDGVRQVSNAIAHDLRTPITRARTQLEDAALHARDTGELRTAVERAVGDLDNVTSVFEALLRIAQIEAGSRRSAFAPFDLVPLLADIGDLYEAVAEERQIHLVLRLPPSVPFYGDRAMMQQAVANLLDNAIKFSPEGGTVTLAAALGPALPGLALATPTRDVVSIAVTDEGIGMNEADLARASERFFRAEAARNTPGAGLGLSLVQAIVQLHGGTLRLYPRQPGLAVRMVMPVPREAPRAGRLPRRNAAPTPAPARVTETSRSPHEGDT</sequence>
<keyword evidence="5" id="KW-0808">Transferase</keyword>
<feature type="region of interest" description="Disordered" evidence="11">
    <location>
        <begin position="1"/>
        <end position="52"/>
    </location>
</feature>
<comment type="subcellular location">
    <subcellularLocation>
        <location evidence="2">Membrane</location>
    </subcellularLocation>
</comment>
<dbReference type="CDD" id="cd00082">
    <property type="entry name" value="HisKA"/>
    <property type="match status" value="1"/>
</dbReference>
<feature type="transmembrane region" description="Helical" evidence="12">
    <location>
        <begin position="212"/>
        <end position="233"/>
    </location>
</feature>
<dbReference type="InterPro" id="IPR036890">
    <property type="entry name" value="HATPase_C_sf"/>
</dbReference>
<evidence type="ECO:0000259" key="14">
    <source>
        <dbReference type="PROSITE" id="PS50885"/>
    </source>
</evidence>
<dbReference type="GO" id="GO:0005886">
    <property type="term" value="C:plasma membrane"/>
    <property type="evidence" value="ECO:0007669"/>
    <property type="project" value="TreeGrafter"/>
</dbReference>
<evidence type="ECO:0000256" key="12">
    <source>
        <dbReference type="SAM" id="Phobius"/>
    </source>
</evidence>
<evidence type="ECO:0000256" key="9">
    <source>
        <dbReference type="ARBA" id="ARBA00023012"/>
    </source>
</evidence>
<evidence type="ECO:0000256" key="3">
    <source>
        <dbReference type="ARBA" id="ARBA00012438"/>
    </source>
</evidence>
<feature type="transmembrane region" description="Helical" evidence="12">
    <location>
        <begin position="61"/>
        <end position="86"/>
    </location>
</feature>
<dbReference type="SMART" id="SM00387">
    <property type="entry name" value="HATPase_c"/>
    <property type="match status" value="1"/>
</dbReference>
<dbReference type="InterPro" id="IPR003660">
    <property type="entry name" value="HAMP_dom"/>
</dbReference>
<feature type="compositionally biased region" description="Low complexity" evidence="11">
    <location>
        <begin position="528"/>
        <end position="538"/>
    </location>
</feature>
<dbReference type="InterPro" id="IPR050428">
    <property type="entry name" value="TCS_sensor_his_kinase"/>
</dbReference>
<dbReference type="InterPro" id="IPR004358">
    <property type="entry name" value="Sig_transdc_His_kin-like_C"/>
</dbReference>
<dbReference type="SMART" id="SM00304">
    <property type="entry name" value="HAMP"/>
    <property type="match status" value="1"/>
</dbReference>
<dbReference type="PANTHER" id="PTHR45436">
    <property type="entry name" value="SENSOR HISTIDINE KINASE YKOH"/>
    <property type="match status" value="1"/>
</dbReference>
<dbReference type="Gene3D" id="1.10.287.130">
    <property type="match status" value="1"/>
</dbReference>
<reference evidence="15 16" key="1">
    <citation type="submission" date="2018-07" db="EMBL/GenBank/DDBJ databases">
        <title>Genomic Encyclopedia of Type Strains, Phase IV (KMG-IV): sequencing the most valuable type-strain genomes for metagenomic binning, comparative biology and taxonomic classification.</title>
        <authorList>
            <person name="Goeker M."/>
        </authorList>
    </citation>
    <scope>NUCLEOTIDE SEQUENCE [LARGE SCALE GENOMIC DNA]</scope>
    <source>
        <strain evidence="15 16">DSM 5603</strain>
    </source>
</reference>
<gene>
    <name evidence="15" type="ORF">C7453_101415</name>
</gene>
<dbReference type="PROSITE" id="PS50885">
    <property type="entry name" value="HAMP"/>
    <property type="match status" value="1"/>
</dbReference>
<dbReference type="EC" id="2.7.13.3" evidence="3"/>
<keyword evidence="6 12" id="KW-0812">Transmembrane</keyword>
<dbReference type="SUPFAM" id="SSF47384">
    <property type="entry name" value="Homodimeric domain of signal transducing histidine kinase"/>
    <property type="match status" value="1"/>
</dbReference>
<evidence type="ECO:0000256" key="8">
    <source>
        <dbReference type="ARBA" id="ARBA00022989"/>
    </source>
</evidence>
<evidence type="ECO:0000256" key="5">
    <source>
        <dbReference type="ARBA" id="ARBA00022679"/>
    </source>
</evidence>
<evidence type="ECO:0000256" key="10">
    <source>
        <dbReference type="ARBA" id="ARBA00023136"/>
    </source>
</evidence>
<dbReference type="CDD" id="cd00075">
    <property type="entry name" value="HATPase"/>
    <property type="match status" value="1"/>
</dbReference>
<dbReference type="Pfam" id="PF00672">
    <property type="entry name" value="HAMP"/>
    <property type="match status" value="1"/>
</dbReference>
<dbReference type="CDD" id="cd06225">
    <property type="entry name" value="HAMP"/>
    <property type="match status" value="1"/>
</dbReference>
<dbReference type="SUPFAM" id="SSF158472">
    <property type="entry name" value="HAMP domain-like"/>
    <property type="match status" value="1"/>
</dbReference>
<name>A0A370GA74_GLULI</name>
<evidence type="ECO:0000259" key="13">
    <source>
        <dbReference type="PROSITE" id="PS50109"/>
    </source>
</evidence>
<evidence type="ECO:0000256" key="7">
    <source>
        <dbReference type="ARBA" id="ARBA00022777"/>
    </source>
</evidence>
<feature type="compositionally biased region" description="Pro residues" evidence="11">
    <location>
        <begin position="7"/>
        <end position="16"/>
    </location>
</feature>
<evidence type="ECO:0000313" key="16">
    <source>
        <dbReference type="Proteomes" id="UP000254958"/>
    </source>
</evidence>
<organism evidence="15 16">
    <name type="scientific">Gluconacetobacter liquefaciens</name>
    <name type="common">Acetobacter liquefaciens</name>
    <dbReference type="NCBI Taxonomy" id="89584"/>
    <lineage>
        <taxon>Bacteria</taxon>
        <taxon>Pseudomonadati</taxon>
        <taxon>Pseudomonadota</taxon>
        <taxon>Alphaproteobacteria</taxon>
        <taxon>Acetobacterales</taxon>
        <taxon>Acetobacteraceae</taxon>
        <taxon>Gluconacetobacter</taxon>
    </lineage>
</organism>
<accession>A0A370GA74</accession>
<evidence type="ECO:0000256" key="11">
    <source>
        <dbReference type="SAM" id="MobiDB-lite"/>
    </source>
</evidence>
<feature type="domain" description="HAMP" evidence="14">
    <location>
        <begin position="237"/>
        <end position="284"/>
    </location>
</feature>
<feature type="domain" description="Histidine kinase" evidence="13">
    <location>
        <begin position="292"/>
        <end position="517"/>
    </location>
</feature>
<dbReference type="Gene3D" id="3.30.565.10">
    <property type="entry name" value="Histidine kinase-like ATPase, C-terminal domain"/>
    <property type="match status" value="1"/>
</dbReference>
<dbReference type="GO" id="GO:0000155">
    <property type="term" value="F:phosphorelay sensor kinase activity"/>
    <property type="evidence" value="ECO:0007669"/>
    <property type="project" value="InterPro"/>
</dbReference>
<keyword evidence="16" id="KW-1185">Reference proteome</keyword>
<evidence type="ECO:0000256" key="6">
    <source>
        <dbReference type="ARBA" id="ARBA00022692"/>
    </source>
</evidence>
<protein>
    <recommendedName>
        <fullName evidence="3">histidine kinase</fullName>
        <ecNumber evidence="3">2.7.13.3</ecNumber>
    </recommendedName>
</protein>
<dbReference type="Pfam" id="PF02518">
    <property type="entry name" value="HATPase_c"/>
    <property type="match status" value="1"/>
</dbReference>
<dbReference type="InterPro" id="IPR005467">
    <property type="entry name" value="His_kinase_dom"/>
</dbReference>
<dbReference type="InterPro" id="IPR036097">
    <property type="entry name" value="HisK_dim/P_sf"/>
</dbReference>
<dbReference type="PRINTS" id="PR00344">
    <property type="entry name" value="BCTRLSENSOR"/>
</dbReference>
<dbReference type="InterPro" id="IPR003661">
    <property type="entry name" value="HisK_dim/P_dom"/>
</dbReference>
<dbReference type="InterPro" id="IPR003594">
    <property type="entry name" value="HATPase_dom"/>
</dbReference>